<proteinExistence type="inferred from homology"/>
<accession>A0A813J4M1</accession>
<dbReference type="GO" id="GO:0004197">
    <property type="term" value="F:cysteine-type endopeptidase activity"/>
    <property type="evidence" value="ECO:0007669"/>
    <property type="project" value="InterPro"/>
</dbReference>
<dbReference type="InterPro" id="IPR029045">
    <property type="entry name" value="ClpP/crotonase-like_dom_sf"/>
</dbReference>
<evidence type="ECO:0000313" key="5">
    <source>
        <dbReference type="Proteomes" id="UP000626109"/>
    </source>
</evidence>
<dbReference type="Gene3D" id="3.40.50.1460">
    <property type="match status" value="1"/>
</dbReference>
<comment type="caution">
    <text evidence="4">The sequence shown here is derived from an EMBL/GenBank/DDBJ whole genome shotgun (WGS) entry which is preliminary data.</text>
</comment>
<evidence type="ECO:0000313" key="4">
    <source>
        <dbReference type="EMBL" id="CAE8668084.1"/>
    </source>
</evidence>
<protein>
    <recommendedName>
        <fullName evidence="3">Peptidase C14 caspase domain-containing protein</fullName>
    </recommendedName>
</protein>
<comment type="similarity">
    <text evidence="1">Belongs to the STXBP/unc-18/SEC1 family.</text>
</comment>
<feature type="region of interest" description="Disordered" evidence="2">
    <location>
        <begin position="1"/>
        <end position="26"/>
    </location>
</feature>
<feature type="non-terminal residue" evidence="4">
    <location>
        <position position="462"/>
    </location>
</feature>
<dbReference type="Pfam" id="PF00995">
    <property type="entry name" value="Sec1"/>
    <property type="match status" value="1"/>
</dbReference>
<dbReference type="InterPro" id="IPR001753">
    <property type="entry name" value="Enoyl-CoA_hydra/iso"/>
</dbReference>
<dbReference type="Gene3D" id="3.90.226.10">
    <property type="entry name" value="2-enoyl-CoA Hydratase, Chain A, domain 1"/>
    <property type="match status" value="1"/>
</dbReference>
<dbReference type="InterPro" id="IPR036045">
    <property type="entry name" value="Sec1-like_sf"/>
</dbReference>
<organism evidence="4 5">
    <name type="scientific">Polarella glacialis</name>
    <name type="common">Dinoflagellate</name>
    <dbReference type="NCBI Taxonomy" id="89957"/>
    <lineage>
        <taxon>Eukaryota</taxon>
        <taxon>Sar</taxon>
        <taxon>Alveolata</taxon>
        <taxon>Dinophyceae</taxon>
        <taxon>Suessiales</taxon>
        <taxon>Suessiaceae</taxon>
        <taxon>Polarella</taxon>
    </lineage>
</organism>
<sequence length="462" mass="49537">EMTEQRGQREENDEDERQKRPMMGSALLPKQYGKLTEYPHLGTAFFWGMAHSWQGMFGLSGPSSDEDPKVRALVSVTNPPVILLEMNSPQTFNMLDPILSSDFMFMLDSYHAFCQQRSSRKLVPLAAVLQGVGPHFCPGGNHHPVAPEGGTPWMMSTRAASTMFAARLKEMSIPTFTAITGSAIGGGVAVSMNTTARVATQNASLAFGNISRGEPASGASHRVTKEQAHPVRILSIALNYKGTESPLNCTVDAERLTQIAAKSGVQDVVKMYDDGSTDKFPCKGEIEKEIKDFAARCKPGDYFVLQYSGHGTTKDNPAEKDGLDSVLCLRTRKGEDEDFPVAGADNAAGMSLRHAAAETHGAPAIQATDDWSFATPGAGPGTSPNAPPEVTQRVIIFVLGGFTHSELRAAAEVEHKMPRGTEVLIGGTSLLTPRRLIRALRPQRSGSDGIPGAEGGDPTDLT</sequence>
<dbReference type="Pfam" id="PF00656">
    <property type="entry name" value="Peptidase_C14"/>
    <property type="match status" value="1"/>
</dbReference>
<feature type="domain" description="Peptidase C14 caspase" evidence="3">
    <location>
        <begin position="239"/>
        <end position="316"/>
    </location>
</feature>
<dbReference type="SUPFAM" id="SSF52096">
    <property type="entry name" value="ClpP/crotonase"/>
    <property type="match status" value="1"/>
</dbReference>
<evidence type="ECO:0000256" key="1">
    <source>
        <dbReference type="ARBA" id="ARBA00009884"/>
    </source>
</evidence>
<dbReference type="Gene3D" id="3.40.50.1910">
    <property type="match status" value="1"/>
</dbReference>
<feature type="compositionally biased region" description="Basic and acidic residues" evidence="2">
    <location>
        <begin position="1"/>
        <end position="10"/>
    </location>
</feature>
<dbReference type="GO" id="GO:0006508">
    <property type="term" value="P:proteolysis"/>
    <property type="evidence" value="ECO:0007669"/>
    <property type="project" value="InterPro"/>
</dbReference>
<gene>
    <name evidence="4" type="ORF">PGLA2088_LOCUS16809</name>
</gene>
<dbReference type="Pfam" id="PF00378">
    <property type="entry name" value="ECH_1"/>
    <property type="match status" value="1"/>
</dbReference>
<dbReference type="SUPFAM" id="SSF56815">
    <property type="entry name" value="Sec1/munc18-like (SM) proteins"/>
    <property type="match status" value="1"/>
</dbReference>
<dbReference type="InterPro" id="IPR011600">
    <property type="entry name" value="Pept_C14_caspase"/>
</dbReference>
<reference evidence="4" key="1">
    <citation type="submission" date="2021-02" db="EMBL/GenBank/DDBJ databases">
        <authorList>
            <person name="Dougan E. K."/>
            <person name="Rhodes N."/>
            <person name="Thang M."/>
            <person name="Chan C."/>
        </authorList>
    </citation>
    <scope>NUCLEOTIDE SEQUENCE</scope>
</reference>
<evidence type="ECO:0000256" key="2">
    <source>
        <dbReference type="SAM" id="MobiDB-lite"/>
    </source>
</evidence>
<name>A0A813J4M1_POLGL</name>
<dbReference type="GO" id="GO:0016192">
    <property type="term" value="P:vesicle-mediated transport"/>
    <property type="evidence" value="ECO:0007669"/>
    <property type="project" value="InterPro"/>
</dbReference>
<dbReference type="EMBL" id="CAJNNW010021515">
    <property type="protein sequence ID" value="CAE8668084.1"/>
    <property type="molecule type" value="Genomic_DNA"/>
</dbReference>
<dbReference type="AlphaFoldDB" id="A0A813J4M1"/>
<dbReference type="InterPro" id="IPR001619">
    <property type="entry name" value="Sec1-like"/>
</dbReference>
<dbReference type="Proteomes" id="UP000626109">
    <property type="component" value="Unassembled WGS sequence"/>
</dbReference>
<feature type="region of interest" description="Disordered" evidence="2">
    <location>
        <begin position="439"/>
        <end position="462"/>
    </location>
</feature>
<evidence type="ECO:0000259" key="3">
    <source>
        <dbReference type="Pfam" id="PF00656"/>
    </source>
</evidence>
<dbReference type="InterPro" id="IPR027482">
    <property type="entry name" value="Sec1-like_dom2"/>
</dbReference>